<dbReference type="Gene3D" id="3.90.180.10">
    <property type="entry name" value="Medium-chain alcohol dehydrogenases, catalytic domain"/>
    <property type="match status" value="1"/>
</dbReference>
<dbReference type="PANTHER" id="PTHR48106">
    <property type="entry name" value="QUINONE OXIDOREDUCTASE PIG3-RELATED"/>
    <property type="match status" value="1"/>
</dbReference>
<dbReference type="InterPro" id="IPR036291">
    <property type="entry name" value="NAD(P)-bd_dom_sf"/>
</dbReference>
<dbReference type="InterPro" id="IPR013154">
    <property type="entry name" value="ADH-like_N"/>
</dbReference>
<name>A0ABY6J686_9BACT</name>
<sequence length="316" mass="33414">MKAIAVAHFGDTPLLMDLPRPEVKPGCILIRIAAAAVNPYDWKLVDGIMKDHMPHVFPLIMGNDGAGVVEEVGAGVTRFKTGDKVYGQFLHKPVGEGAYAEYVVVPEKAAITIAPGNIPLEDAAAAPTAGMTAIQLVEAAELAAGQVLLIVGGTGGVGSFAIQVAASNGIHVIATVSSEEGATRVKALGAKETINYMEAPVDEQLKKLHPNGIDALIDTVNDKSKFEALSEQVKKGKVTLTTKFVTNDFFLKDQKLHGGNFETKSTVEEMEKLTSLLQQGTLKVPVESRIPLEEAPVAVAQSRMGKGKGKTVIVIN</sequence>
<reference evidence="4" key="1">
    <citation type="submission" date="2022-10" db="EMBL/GenBank/DDBJ databases">
        <title>Chitinophaga sp. nov., isolated from soil.</title>
        <authorList>
            <person name="Jeon C.O."/>
        </authorList>
    </citation>
    <scope>NUCLEOTIDE SEQUENCE</scope>
    <source>
        <strain evidence="4">R8</strain>
    </source>
</reference>
<protein>
    <submittedName>
        <fullName evidence="4">NADP-dependent oxidoreductase</fullName>
    </submittedName>
</protein>
<dbReference type="SUPFAM" id="SSF50129">
    <property type="entry name" value="GroES-like"/>
    <property type="match status" value="1"/>
</dbReference>
<dbReference type="CDD" id="cd05289">
    <property type="entry name" value="MDR_like_2"/>
    <property type="match status" value="1"/>
</dbReference>
<dbReference type="RefSeq" id="WP_264282912.1">
    <property type="nucleotide sequence ID" value="NZ_CP107006.1"/>
</dbReference>
<evidence type="ECO:0000313" key="4">
    <source>
        <dbReference type="EMBL" id="UYQ95127.1"/>
    </source>
</evidence>
<evidence type="ECO:0000256" key="2">
    <source>
        <dbReference type="ARBA" id="ARBA00023002"/>
    </source>
</evidence>
<dbReference type="InterPro" id="IPR013149">
    <property type="entry name" value="ADH-like_C"/>
</dbReference>
<dbReference type="EMBL" id="CP107006">
    <property type="protein sequence ID" value="UYQ95127.1"/>
    <property type="molecule type" value="Genomic_DNA"/>
</dbReference>
<organism evidence="4 5">
    <name type="scientific">Chitinophaga horti</name>
    <dbReference type="NCBI Taxonomy" id="2920382"/>
    <lineage>
        <taxon>Bacteria</taxon>
        <taxon>Pseudomonadati</taxon>
        <taxon>Bacteroidota</taxon>
        <taxon>Chitinophagia</taxon>
        <taxon>Chitinophagales</taxon>
        <taxon>Chitinophagaceae</taxon>
        <taxon>Chitinophaga</taxon>
    </lineage>
</organism>
<gene>
    <name evidence="4" type="ORF">MKQ68_08460</name>
</gene>
<dbReference type="SUPFAM" id="SSF51735">
    <property type="entry name" value="NAD(P)-binding Rossmann-fold domains"/>
    <property type="match status" value="1"/>
</dbReference>
<evidence type="ECO:0000259" key="3">
    <source>
        <dbReference type="SMART" id="SM00829"/>
    </source>
</evidence>
<keyword evidence="2" id="KW-0560">Oxidoreductase</keyword>
<dbReference type="SMART" id="SM00829">
    <property type="entry name" value="PKS_ER"/>
    <property type="match status" value="1"/>
</dbReference>
<dbReference type="Gene3D" id="3.40.50.720">
    <property type="entry name" value="NAD(P)-binding Rossmann-like Domain"/>
    <property type="match status" value="1"/>
</dbReference>
<proteinExistence type="predicted"/>
<dbReference type="PANTHER" id="PTHR48106:SF18">
    <property type="entry name" value="QUINONE OXIDOREDUCTASE PIG3"/>
    <property type="match status" value="1"/>
</dbReference>
<keyword evidence="1" id="KW-0521">NADP</keyword>
<feature type="domain" description="Enoyl reductase (ER)" evidence="3">
    <location>
        <begin position="10"/>
        <end position="313"/>
    </location>
</feature>
<dbReference type="Proteomes" id="UP001162741">
    <property type="component" value="Chromosome"/>
</dbReference>
<keyword evidence="5" id="KW-1185">Reference proteome</keyword>
<dbReference type="Pfam" id="PF00107">
    <property type="entry name" value="ADH_zinc_N"/>
    <property type="match status" value="1"/>
</dbReference>
<dbReference type="InterPro" id="IPR020843">
    <property type="entry name" value="ER"/>
</dbReference>
<evidence type="ECO:0000313" key="5">
    <source>
        <dbReference type="Proteomes" id="UP001162741"/>
    </source>
</evidence>
<dbReference type="InterPro" id="IPR011032">
    <property type="entry name" value="GroES-like_sf"/>
</dbReference>
<accession>A0ABY6J686</accession>
<evidence type="ECO:0000256" key="1">
    <source>
        <dbReference type="ARBA" id="ARBA00022857"/>
    </source>
</evidence>
<dbReference type="Pfam" id="PF08240">
    <property type="entry name" value="ADH_N"/>
    <property type="match status" value="1"/>
</dbReference>